<dbReference type="PANTHER" id="PTHR21064:SF5">
    <property type="entry name" value="SLR1880 PROTEIN"/>
    <property type="match status" value="1"/>
</dbReference>
<dbReference type="InterPro" id="IPR011009">
    <property type="entry name" value="Kinase-like_dom_sf"/>
</dbReference>
<dbReference type="AlphaFoldDB" id="A0A9D1IFA7"/>
<evidence type="ECO:0000259" key="2">
    <source>
        <dbReference type="Pfam" id="PF01636"/>
    </source>
</evidence>
<keyword evidence="1" id="KW-0175">Coiled coil</keyword>
<feature type="domain" description="Aminoglycoside phosphotransferase" evidence="2">
    <location>
        <begin position="127"/>
        <end position="265"/>
    </location>
</feature>
<evidence type="ECO:0000313" key="3">
    <source>
        <dbReference type="EMBL" id="HIU36410.1"/>
    </source>
</evidence>
<dbReference type="Proteomes" id="UP000824071">
    <property type="component" value="Unassembled WGS sequence"/>
</dbReference>
<proteinExistence type="predicted"/>
<comment type="caution">
    <text evidence="3">The sequence shown here is derived from an EMBL/GenBank/DDBJ whole genome shotgun (WGS) entry which is preliminary data.</text>
</comment>
<dbReference type="InterPro" id="IPR002575">
    <property type="entry name" value="Aminoglycoside_PTrfase"/>
</dbReference>
<name>A0A9D1IFA7_9FIRM</name>
<dbReference type="PANTHER" id="PTHR21064">
    <property type="entry name" value="AMINOGLYCOSIDE PHOSPHOTRANSFERASE DOMAIN-CONTAINING PROTEIN-RELATED"/>
    <property type="match status" value="1"/>
</dbReference>
<reference evidence="3" key="2">
    <citation type="journal article" date="2021" name="PeerJ">
        <title>Extensive microbial diversity within the chicken gut microbiome revealed by metagenomics and culture.</title>
        <authorList>
            <person name="Gilroy R."/>
            <person name="Ravi A."/>
            <person name="Getino M."/>
            <person name="Pursley I."/>
            <person name="Horton D.L."/>
            <person name="Alikhan N.F."/>
            <person name="Baker D."/>
            <person name="Gharbi K."/>
            <person name="Hall N."/>
            <person name="Watson M."/>
            <person name="Adriaenssens E.M."/>
            <person name="Foster-Nyarko E."/>
            <person name="Jarju S."/>
            <person name="Secka A."/>
            <person name="Antonio M."/>
            <person name="Oren A."/>
            <person name="Chaudhuri R.R."/>
            <person name="La Ragione R."/>
            <person name="Hildebrand F."/>
            <person name="Pallen M.J."/>
        </authorList>
    </citation>
    <scope>NUCLEOTIDE SEQUENCE</scope>
    <source>
        <strain evidence="3">ChiGjej1B1-19959</strain>
    </source>
</reference>
<dbReference type="Pfam" id="PF01636">
    <property type="entry name" value="APH"/>
    <property type="match status" value="1"/>
</dbReference>
<feature type="coiled-coil region" evidence="1">
    <location>
        <begin position="171"/>
        <end position="198"/>
    </location>
</feature>
<sequence length="374" mass="41958">MEQKALDPLFIQQSFSLPGEYDTFEALNDGHINTTYRLRFRGPDGKAETYVVQKINLNVFHDPDVLMQNIVGVTTHLQKKIAARGGDVRRETLNFLPAADGKYYIRDGAGDCWRCYYHVGGVYTCNTIDSEAVFFSAGEAFGAFQNELADYPSEQLSETIPNFHNTVSRYRDFERAAAENLSGRAEQAQAEIDFVRARERDAHVLVDLLESGELPLRVTHNDTKLNNILFDKETNKGLCIIDLDTVMPGLALYDFGDSIRFGANTASEDEPDVSKVSLSLPLYEAYARGYLKSAGQSLTDAEIQYLPFSAKLMTYECGMRFLTDFLNGDTYFKTAYPEHNLVRCRTQLALVADMEKKAEEMRAATARACAEAGR</sequence>
<organism evidence="3 4">
    <name type="scientific">Candidatus Fimenecus excrementigallinarum</name>
    <dbReference type="NCBI Taxonomy" id="2840816"/>
    <lineage>
        <taxon>Bacteria</taxon>
        <taxon>Bacillati</taxon>
        <taxon>Bacillota</taxon>
        <taxon>Clostridia</taxon>
        <taxon>Candidatus Fimenecus</taxon>
    </lineage>
</organism>
<dbReference type="InterPro" id="IPR050249">
    <property type="entry name" value="Pseudomonas-type_ThrB"/>
</dbReference>
<evidence type="ECO:0000256" key="1">
    <source>
        <dbReference type="SAM" id="Coils"/>
    </source>
</evidence>
<dbReference type="SUPFAM" id="SSF56112">
    <property type="entry name" value="Protein kinase-like (PK-like)"/>
    <property type="match status" value="1"/>
</dbReference>
<dbReference type="EMBL" id="DVMW01000041">
    <property type="protein sequence ID" value="HIU36410.1"/>
    <property type="molecule type" value="Genomic_DNA"/>
</dbReference>
<reference evidence="3" key="1">
    <citation type="submission" date="2020-10" db="EMBL/GenBank/DDBJ databases">
        <authorList>
            <person name="Gilroy R."/>
        </authorList>
    </citation>
    <scope>NUCLEOTIDE SEQUENCE</scope>
    <source>
        <strain evidence="3">ChiGjej1B1-19959</strain>
    </source>
</reference>
<dbReference type="Gene3D" id="3.90.1200.10">
    <property type="match status" value="1"/>
</dbReference>
<gene>
    <name evidence="3" type="ORF">IAC53_07400</name>
</gene>
<evidence type="ECO:0000313" key="4">
    <source>
        <dbReference type="Proteomes" id="UP000824071"/>
    </source>
</evidence>
<accession>A0A9D1IFA7</accession>
<protein>
    <submittedName>
        <fullName evidence="3">Aminoglycoside phosphotransferase family protein</fullName>
    </submittedName>
</protein>